<organism evidence="2 3">
    <name type="scientific">Dothidotthia symphoricarpi CBS 119687</name>
    <dbReference type="NCBI Taxonomy" id="1392245"/>
    <lineage>
        <taxon>Eukaryota</taxon>
        <taxon>Fungi</taxon>
        <taxon>Dikarya</taxon>
        <taxon>Ascomycota</taxon>
        <taxon>Pezizomycotina</taxon>
        <taxon>Dothideomycetes</taxon>
        <taxon>Pleosporomycetidae</taxon>
        <taxon>Pleosporales</taxon>
        <taxon>Dothidotthiaceae</taxon>
        <taxon>Dothidotthia</taxon>
    </lineage>
</organism>
<feature type="compositionally biased region" description="Gly residues" evidence="1">
    <location>
        <begin position="281"/>
        <end position="292"/>
    </location>
</feature>
<feature type="region of interest" description="Disordered" evidence="1">
    <location>
        <begin position="13"/>
        <end position="38"/>
    </location>
</feature>
<feature type="compositionally biased region" description="Gly residues" evidence="1">
    <location>
        <begin position="300"/>
        <end position="314"/>
    </location>
</feature>
<dbReference type="RefSeq" id="XP_033525760.1">
    <property type="nucleotide sequence ID" value="XM_033667721.1"/>
</dbReference>
<dbReference type="AlphaFoldDB" id="A0A6A6AJH5"/>
<dbReference type="GeneID" id="54408153"/>
<feature type="region of interest" description="Disordered" evidence="1">
    <location>
        <begin position="151"/>
        <end position="175"/>
    </location>
</feature>
<gene>
    <name evidence="2" type="ORF">P153DRAFT_364963</name>
</gene>
<evidence type="ECO:0000313" key="2">
    <source>
        <dbReference type="EMBL" id="KAF2131373.1"/>
    </source>
</evidence>
<accession>A0A6A6AJH5</accession>
<keyword evidence="3" id="KW-1185">Reference proteome</keyword>
<protein>
    <submittedName>
        <fullName evidence="2">Uncharacterized protein</fullName>
    </submittedName>
</protein>
<dbReference type="OrthoDB" id="3798327at2759"/>
<dbReference type="Proteomes" id="UP000799771">
    <property type="component" value="Unassembled WGS sequence"/>
</dbReference>
<sequence length="340" mass="36465">MAMTTTSSTALVPVFKNGAGGGDEGGDGNDKDQQQPGRAHYTTDELLISWELIFNYNAGSAGVKGKHRRCIRCGYECQDHHRKHWRTCKHACVLCENSLREGHIGDVCPIMRQNREFFCEEWVSEAMGSFMGVSKGDFPPPLTEQDVRRIRQSNSRSATRPTQPAPAPAPAPQQALPAFDPAMLAAAANAMYNPMAHMYNPMGPPPMYNYMAPPMYNPMAAPMYNPMAAQMYNPMMMGQMNAAAMMGQMNAGMVAPLAPTALQQQQAGATRARSRPNRGQGNAGRGGRGGGRGGDRRGGRGAGRGGSAGRGRGGLLLQPQFGNEDEDMADANNNPSGTGN</sequence>
<name>A0A6A6AJH5_9PLEO</name>
<dbReference type="EMBL" id="ML977502">
    <property type="protein sequence ID" value="KAF2131373.1"/>
    <property type="molecule type" value="Genomic_DNA"/>
</dbReference>
<feature type="compositionally biased region" description="Low complexity" evidence="1">
    <location>
        <begin position="262"/>
        <end position="271"/>
    </location>
</feature>
<evidence type="ECO:0000256" key="1">
    <source>
        <dbReference type="SAM" id="MobiDB-lite"/>
    </source>
</evidence>
<evidence type="ECO:0000313" key="3">
    <source>
        <dbReference type="Proteomes" id="UP000799771"/>
    </source>
</evidence>
<reference evidence="2" key="1">
    <citation type="journal article" date="2020" name="Stud. Mycol.">
        <title>101 Dothideomycetes genomes: a test case for predicting lifestyles and emergence of pathogens.</title>
        <authorList>
            <person name="Haridas S."/>
            <person name="Albert R."/>
            <person name="Binder M."/>
            <person name="Bloem J."/>
            <person name="Labutti K."/>
            <person name="Salamov A."/>
            <person name="Andreopoulos B."/>
            <person name="Baker S."/>
            <person name="Barry K."/>
            <person name="Bills G."/>
            <person name="Bluhm B."/>
            <person name="Cannon C."/>
            <person name="Castanera R."/>
            <person name="Culley D."/>
            <person name="Daum C."/>
            <person name="Ezra D."/>
            <person name="Gonzalez J."/>
            <person name="Henrissat B."/>
            <person name="Kuo A."/>
            <person name="Liang C."/>
            <person name="Lipzen A."/>
            <person name="Lutzoni F."/>
            <person name="Magnuson J."/>
            <person name="Mondo S."/>
            <person name="Nolan M."/>
            <person name="Ohm R."/>
            <person name="Pangilinan J."/>
            <person name="Park H.-J."/>
            <person name="Ramirez L."/>
            <person name="Alfaro M."/>
            <person name="Sun H."/>
            <person name="Tritt A."/>
            <person name="Yoshinaga Y."/>
            <person name="Zwiers L.-H."/>
            <person name="Turgeon B."/>
            <person name="Goodwin S."/>
            <person name="Spatafora J."/>
            <person name="Crous P."/>
            <person name="Grigoriev I."/>
        </authorList>
    </citation>
    <scope>NUCLEOTIDE SEQUENCE</scope>
    <source>
        <strain evidence="2">CBS 119687</strain>
    </source>
</reference>
<feature type="region of interest" description="Disordered" evidence="1">
    <location>
        <begin position="262"/>
        <end position="340"/>
    </location>
</feature>
<proteinExistence type="predicted"/>